<evidence type="ECO:0000256" key="4">
    <source>
        <dbReference type="ARBA" id="ARBA00023237"/>
    </source>
</evidence>
<feature type="domain" description="Outer membrane protein beta-barrel" evidence="7">
    <location>
        <begin position="30"/>
        <end position="232"/>
    </location>
</feature>
<dbReference type="InterPro" id="IPR051692">
    <property type="entry name" value="OMP-like"/>
</dbReference>
<evidence type="ECO:0000256" key="5">
    <source>
        <dbReference type="ARBA" id="ARBA00038306"/>
    </source>
</evidence>
<keyword evidence="3" id="KW-0472">Membrane</keyword>
<dbReference type="Proteomes" id="UP000254701">
    <property type="component" value="Unassembled WGS sequence"/>
</dbReference>
<evidence type="ECO:0000313" key="9">
    <source>
        <dbReference type="Proteomes" id="UP000254701"/>
    </source>
</evidence>
<dbReference type="GO" id="GO:0009279">
    <property type="term" value="C:cell outer membrane"/>
    <property type="evidence" value="ECO:0007669"/>
    <property type="project" value="UniProtKB-SubCell"/>
</dbReference>
<dbReference type="InterPro" id="IPR027385">
    <property type="entry name" value="Beta-barrel_OMP"/>
</dbReference>
<comment type="similarity">
    <text evidence="5">Belongs to the Omp25/RopB family.</text>
</comment>
<dbReference type="EMBL" id="UFSM01000001">
    <property type="protein sequence ID" value="SUU90098.1"/>
    <property type="molecule type" value="Genomic_DNA"/>
</dbReference>
<evidence type="ECO:0000256" key="2">
    <source>
        <dbReference type="ARBA" id="ARBA00022729"/>
    </source>
</evidence>
<dbReference type="SUPFAM" id="SSF56925">
    <property type="entry name" value="OMPA-like"/>
    <property type="match status" value="2"/>
</dbReference>
<sequence>MTFGKTWQALLLGAVSAVAINSASFAADSVAEAPAAGFNWSGVYVGFGGGVGAVKHGLEIANPNGPERIGLPDLGGGGVFGEVTVGYDYMVSDRFLLGAFADGHFGNIGLSLEADGGFADATLNNTYGFDVAARAGYLLTPTTLGYVLGGYSWQQFKLDGSIVGTPFEFDESRSGYVLGVGLETVVSGNWTLKSEYRYANYGNDTVVDLGGTGLLNVAPTTHTFHVGANYRFGGQNGGGTSFAAPAYSWTGFYVGGALGAGAITDEINLGGGAASFNGIGGEGAFGELSVGYDHELNGNWVVGIMVDGRYSGMTTQLFDMSALGGPKYEGKADYGFDILARVGAKLNESTLAYVLGGYSWQHVKEEVSFGGLSETRDWSVGGFSVGGGLETAVTNNMSVNLEYRYSKYEGQDYDSGGMWETVPAFHTVRVGAKYKFN</sequence>
<dbReference type="Gene3D" id="2.40.160.20">
    <property type="match status" value="2"/>
</dbReference>
<evidence type="ECO:0000256" key="3">
    <source>
        <dbReference type="ARBA" id="ARBA00023136"/>
    </source>
</evidence>
<evidence type="ECO:0000256" key="6">
    <source>
        <dbReference type="SAM" id="SignalP"/>
    </source>
</evidence>
<feature type="signal peptide" evidence="6">
    <location>
        <begin position="1"/>
        <end position="26"/>
    </location>
</feature>
<evidence type="ECO:0000259" key="7">
    <source>
        <dbReference type="Pfam" id="PF13505"/>
    </source>
</evidence>
<proteinExistence type="inferred from homology"/>
<protein>
    <submittedName>
        <fullName evidence="8">Opacity protein and related surface antigens</fullName>
    </submittedName>
</protein>
<reference evidence="8 9" key="1">
    <citation type="submission" date="2018-06" db="EMBL/GenBank/DDBJ databases">
        <authorList>
            <consortium name="Pathogen Informatics"/>
            <person name="Doyle S."/>
        </authorList>
    </citation>
    <scope>NUCLEOTIDE SEQUENCE [LARGE SCALE GENOMIC DNA]</scope>
    <source>
        <strain evidence="8 9">NCTC10684</strain>
    </source>
</reference>
<dbReference type="InterPro" id="IPR011250">
    <property type="entry name" value="OMP/PagP_B-barrel"/>
</dbReference>
<dbReference type="PANTHER" id="PTHR34001:SF3">
    <property type="entry name" value="BLL7405 PROTEIN"/>
    <property type="match status" value="1"/>
</dbReference>
<feature type="chain" id="PRO_5017037547" evidence="6">
    <location>
        <begin position="27"/>
        <end position="437"/>
    </location>
</feature>
<evidence type="ECO:0000313" key="8">
    <source>
        <dbReference type="EMBL" id="SUU90098.1"/>
    </source>
</evidence>
<dbReference type="OrthoDB" id="9815357at2"/>
<keyword evidence="4" id="KW-0998">Cell outer membrane</keyword>
<dbReference type="PANTHER" id="PTHR34001">
    <property type="entry name" value="BLL7405 PROTEIN"/>
    <property type="match status" value="1"/>
</dbReference>
<evidence type="ECO:0000256" key="1">
    <source>
        <dbReference type="ARBA" id="ARBA00004442"/>
    </source>
</evidence>
<dbReference type="RefSeq" id="WP_115732144.1">
    <property type="nucleotide sequence ID" value="NZ_BAAAVY010000002.1"/>
</dbReference>
<gene>
    <name evidence="8" type="ORF">NCTC10684_03346</name>
</gene>
<dbReference type="AlphaFoldDB" id="A0A380WMP3"/>
<dbReference type="Pfam" id="PF13505">
    <property type="entry name" value="OMP_b-brl"/>
    <property type="match status" value="2"/>
</dbReference>
<organism evidence="8 9">
    <name type="scientific">Aminobacter aminovorans</name>
    <name type="common">Chelatobacter heintzii</name>
    <dbReference type="NCBI Taxonomy" id="83263"/>
    <lineage>
        <taxon>Bacteria</taxon>
        <taxon>Pseudomonadati</taxon>
        <taxon>Pseudomonadota</taxon>
        <taxon>Alphaproteobacteria</taxon>
        <taxon>Hyphomicrobiales</taxon>
        <taxon>Phyllobacteriaceae</taxon>
        <taxon>Aminobacter</taxon>
    </lineage>
</organism>
<accession>A0A380WMP3</accession>
<keyword evidence="2 6" id="KW-0732">Signal</keyword>
<feature type="domain" description="Outer membrane protein beta-barrel" evidence="7">
    <location>
        <begin position="243"/>
        <end position="436"/>
    </location>
</feature>
<comment type="subcellular location">
    <subcellularLocation>
        <location evidence="1">Cell outer membrane</location>
    </subcellularLocation>
</comment>
<name>A0A380WMP3_AMIAI</name>